<dbReference type="EMBL" id="CP010904">
    <property type="protein sequence ID" value="AKJ64194.1"/>
    <property type="molecule type" value="Genomic_DNA"/>
</dbReference>
<dbReference type="InterPro" id="IPR012334">
    <property type="entry name" value="Pectin_lyas_fold"/>
</dbReference>
<dbReference type="SUPFAM" id="SSF51126">
    <property type="entry name" value="Pectin lyase-like"/>
    <property type="match status" value="1"/>
</dbReference>
<evidence type="ECO:0000313" key="2">
    <source>
        <dbReference type="Proteomes" id="UP000035268"/>
    </source>
</evidence>
<accession>A0A0G3EJ30</accession>
<protein>
    <recommendedName>
        <fullName evidence="3">Pectate lyase superfamily protein domain-containing protein</fullName>
    </recommendedName>
</protein>
<dbReference type="Gene3D" id="2.160.20.10">
    <property type="entry name" value="Single-stranded right-handed beta-helix, Pectin lyase-like"/>
    <property type="match status" value="1"/>
</dbReference>
<dbReference type="InterPro" id="IPR011050">
    <property type="entry name" value="Pectin_lyase_fold/virulence"/>
</dbReference>
<dbReference type="KEGG" id="vbl:L21SP4_00932"/>
<proteinExistence type="predicted"/>
<gene>
    <name evidence="1" type="ORF">L21SP4_00932</name>
</gene>
<organism evidence="1 2">
    <name type="scientific">Kiritimatiella glycovorans</name>
    <dbReference type="NCBI Taxonomy" id="1307763"/>
    <lineage>
        <taxon>Bacteria</taxon>
        <taxon>Pseudomonadati</taxon>
        <taxon>Kiritimatiellota</taxon>
        <taxon>Kiritimatiellia</taxon>
        <taxon>Kiritimatiellales</taxon>
        <taxon>Kiritimatiellaceae</taxon>
        <taxon>Kiritimatiella</taxon>
    </lineage>
</organism>
<dbReference type="STRING" id="1307763.L21SP4_00932"/>
<reference evidence="1 2" key="2">
    <citation type="journal article" date="2016" name="ISME J.">
        <title>Characterization of the first cultured representative of Verrucomicrobia subdivision 5 indicates the proposal of a novel phylum.</title>
        <authorList>
            <person name="Spring S."/>
            <person name="Bunk B."/>
            <person name="Sproer C."/>
            <person name="Schumann P."/>
            <person name="Rohde M."/>
            <person name="Tindall B.J."/>
            <person name="Klenk H.P."/>
        </authorList>
    </citation>
    <scope>NUCLEOTIDE SEQUENCE [LARGE SCALE GENOMIC DNA]</scope>
    <source>
        <strain evidence="1 2">L21-Fru-AB</strain>
    </source>
</reference>
<name>A0A0G3EJ30_9BACT</name>
<dbReference type="Proteomes" id="UP000035268">
    <property type="component" value="Chromosome"/>
</dbReference>
<dbReference type="RefSeq" id="WP_144413755.1">
    <property type="nucleotide sequence ID" value="NZ_CP010904.1"/>
</dbReference>
<dbReference type="AlphaFoldDB" id="A0A0G3EJ30"/>
<evidence type="ECO:0000313" key="1">
    <source>
        <dbReference type="EMBL" id="AKJ64194.1"/>
    </source>
</evidence>
<keyword evidence="2" id="KW-1185">Reference proteome</keyword>
<evidence type="ECO:0008006" key="3">
    <source>
        <dbReference type="Google" id="ProtNLM"/>
    </source>
</evidence>
<sequence>MRGGGLIRRCFVVWALTVGAVPAMQEADVTAFGAVPGDGADDTAAFQQALDYLIADGGGYLEIPAGDYHLGTCLFVRVPNAQVSEGYIRLYIRGAGRHATRLIGGDTSGLLFFETTINGMNLTLRDFTLQADAPDRGPAISIINPDLGVRAERALILERITIGRTAPMNSFSKGVRAHGQWRALFRQVQIVGADRRTEGHDEESVLFDDCFYIDNSVRMPNESVHKTGVGSSTNGLTADPWRFYAARDPADAETPRFFTPGYARPGGGYPAEGVLYYGNHPGLDALVSVDFDEFEGYDALTLSAELSAYDTGGMGIGFGADPELAFGEDESALWIESAGANTIATNVDVRLCLRHGGTNLVLETLTARDAPNAAGDEVTLVYDRANNTVTGSWDDGSNGPASFELHELDALGFTPLFRRVKFEVLDEQGGHGNFPRIGHVRLTGRGAVWRMTRGIDQDGFYGGRMAYCSVRNADTAYDWSTDGTGEGGLLHDSLADGCRVGMIIATPGQEPGVHVSDNVLRAEEAGVVILRKRVGKVMRNRIEPLAARGEGFFRDIELFNCQAMQVGGNTFSGSTSNRVHLIVDGHGSAPIPHNAIRSEQIDFYDNVLALPIRDAVLFRGPKIYEVHLRGNTGGGAP</sequence>
<dbReference type="OrthoDB" id="9795222at2"/>
<dbReference type="PATRIC" id="fig|1609981.3.peg.974"/>
<reference evidence="2" key="1">
    <citation type="submission" date="2015-02" db="EMBL/GenBank/DDBJ databases">
        <title>Description and complete genome sequence of the first cultured representative of the subdivision 5 of the Verrucomicrobia phylum.</title>
        <authorList>
            <person name="Spring S."/>
            <person name="Bunk B."/>
            <person name="Sproer C."/>
            <person name="Klenk H.-P."/>
        </authorList>
    </citation>
    <scope>NUCLEOTIDE SEQUENCE [LARGE SCALE GENOMIC DNA]</scope>
    <source>
        <strain evidence="2">L21-Fru-AB</strain>
    </source>
</reference>